<evidence type="ECO:0000256" key="4">
    <source>
        <dbReference type="ARBA" id="ARBA00022801"/>
    </source>
</evidence>
<accession>A0A1I8PA74</accession>
<dbReference type="EnsemblMetazoa" id="SCAU006188-RA">
    <property type="protein sequence ID" value="SCAU006188-PA"/>
    <property type="gene ID" value="SCAU006188"/>
</dbReference>
<comment type="subunit">
    <text evidence="8">Monomer.</text>
</comment>
<comment type="cofactor">
    <cofactor evidence="8">
        <name>Mg(2+)</name>
        <dbReference type="ChEBI" id="CHEBI:18420"/>
    </cofactor>
    <text evidence="8">Binds 1 Mg(2+) ion per subunit.</text>
</comment>
<keyword evidence="6 8" id="KW-0486">Methionine biosynthesis</keyword>
<evidence type="ECO:0000256" key="6">
    <source>
        <dbReference type="ARBA" id="ARBA00023167"/>
    </source>
</evidence>
<dbReference type="PANTHER" id="PTHR20371">
    <property type="entry name" value="ENOLASE-PHOSPHATASE E1"/>
    <property type="match status" value="1"/>
</dbReference>
<dbReference type="KEGG" id="scac:106081346"/>
<dbReference type="VEuPathDB" id="VectorBase:SCAU006188"/>
<dbReference type="SUPFAM" id="SSF56784">
    <property type="entry name" value="HAD-like"/>
    <property type="match status" value="1"/>
</dbReference>
<dbReference type="NCBIfam" id="TIGR01549">
    <property type="entry name" value="HAD-SF-IA-v1"/>
    <property type="match status" value="1"/>
</dbReference>
<dbReference type="Gene3D" id="1.10.720.60">
    <property type="match status" value="1"/>
</dbReference>
<comment type="catalytic activity">
    <reaction evidence="8">
        <text>5-methylsulfanyl-2,3-dioxopentyl phosphate + H2O = 1,2-dihydroxy-5-(methylsulfanyl)pent-1-en-3-one + phosphate</text>
        <dbReference type="Rhea" id="RHEA:21700"/>
        <dbReference type="ChEBI" id="CHEBI:15377"/>
        <dbReference type="ChEBI" id="CHEBI:43474"/>
        <dbReference type="ChEBI" id="CHEBI:49252"/>
        <dbReference type="ChEBI" id="CHEBI:58828"/>
        <dbReference type="EC" id="3.1.3.77"/>
    </reaction>
</comment>
<feature type="binding site" evidence="8">
    <location>
        <position position="178"/>
    </location>
    <ligand>
        <name>substrate</name>
    </ligand>
</feature>
<comment type="pathway">
    <text evidence="8">Amino-acid biosynthesis; L-methionine biosynthesis via salvage pathway; L-methionine from S-methyl-5-thio-alpha-D-ribose 1-phosphate: step 3/6.</text>
</comment>
<reference evidence="9" key="1">
    <citation type="submission" date="2020-05" db="UniProtKB">
        <authorList>
            <consortium name="EnsemblMetazoa"/>
        </authorList>
    </citation>
    <scope>IDENTIFICATION</scope>
    <source>
        <strain evidence="9">USDA</strain>
    </source>
</reference>
<dbReference type="GO" id="GO:0005737">
    <property type="term" value="C:cytoplasm"/>
    <property type="evidence" value="ECO:0007669"/>
    <property type="project" value="UniProtKB-SubCell"/>
</dbReference>
<evidence type="ECO:0000313" key="10">
    <source>
        <dbReference type="Proteomes" id="UP000095300"/>
    </source>
</evidence>
<comment type="pathway">
    <text evidence="8">Amino-acid biosynthesis; L-methionine biosynthesis via salvage pathway; L-methionine from S-methyl-5-thio-alpha-D-ribose 1-phosphate: step 4/6.</text>
</comment>
<gene>
    <name evidence="9" type="primary">106081346</name>
</gene>
<name>A0A1I8PA74_STOCA</name>
<sequence length="253" mass="28334">MCPTKELTARIILSDIEGTTTSISFVKDKLFPYAKSHSKGYLEQTWISKETSEIVQDLLELPEFEAYSNENPHLGEESFGISTVSDFVNYLIDKDLKLGPLKRLQGLVWEKGYNCGDIKGHVYSDVPAAFKRWKESGLRLAIYSSGSIKAQQLLFGQSDFGDLLPYINGHFDTTSGHKQETQSYTNITKDLGEDPADILFLTDVIKEAEAARQAGLQTVILSRPGNAPLTDDDKSQFTIVEDFEKLNVKLKQK</sequence>
<proteinExistence type="inferred from homology"/>
<dbReference type="EC" id="3.1.3.77" evidence="8"/>
<evidence type="ECO:0000256" key="1">
    <source>
        <dbReference type="ARBA" id="ARBA00022490"/>
    </source>
</evidence>
<feature type="binding site" evidence="8">
    <location>
        <position position="15"/>
    </location>
    <ligand>
        <name>Mg(2+)</name>
        <dbReference type="ChEBI" id="CHEBI:18420"/>
    </ligand>
</feature>
<dbReference type="InterPro" id="IPR027511">
    <property type="entry name" value="ENOPH1_eukaryotes"/>
</dbReference>
<dbReference type="GO" id="GO:0019509">
    <property type="term" value="P:L-methionine salvage from methylthioadenosine"/>
    <property type="evidence" value="ECO:0007669"/>
    <property type="project" value="UniProtKB-UniRule"/>
</dbReference>
<evidence type="ECO:0000313" key="9">
    <source>
        <dbReference type="EnsemblMetazoa" id="SCAU006188-PA"/>
    </source>
</evidence>
<dbReference type="GO" id="GO:0005634">
    <property type="term" value="C:nucleus"/>
    <property type="evidence" value="ECO:0007669"/>
    <property type="project" value="UniProtKB-SubCell"/>
</dbReference>
<dbReference type="STRING" id="35570.A0A1I8PA74"/>
<feature type="binding site" evidence="8">
    <location>
        <position position="203"/>
    </location>
    <ligand>
        <name>Mg(2+)</name>
        <dbReference type="ChEBI" id="CHEBI:18420"/>
    </ligand>
</feature>
<dbReference type="InterPro" id="IPR006439">
    <property type="entry name" value="HAD-SF_hydro_IA"/>
</dbReference>
<dbReference type="HAMAP" id="MF_01681">
    <property type="entry name" value="Salvage_MtnC"/>
    <property type="match status" value="1"/>
</dbReference>
<dbReference type="AlphaFoldDB" id="A0A1I8PA74"/>
<dbReference type="Proteomes" id="UP000095300">
    <property type="component" value="Unassembled WGS sequence"/>
</dbReference>
<feature type="binding site" evidence="8">
    <location>
        <position position="17"/>
    </location>
    <ligand>
        <name>Mg(2+)</name>
        <dbReference type="ChEBI" id="CHEBI:18420"/>
    </ligand>
</feature>
<dbReference type="GO" id="GO:0000287">
    <property type="term" value="F:magnesium ion binding"/>
    <property type="evidence" value="ECO:0007669"/>
    <property type="project" value="UniProtKB-UniRule"/>
</dbReference>
<dbReference type="OrthoDB" id="272500at2759"/>
<dbReference type="UniPathway" id="UPA00904">
    <property type="reaction ID" value="UER00876"/>
</dbReference>
<dbReference type="SFLD" id="SFLDF00044">
    <property type="entry name" value="enolase-phosphatase"/>
    <property type="match status" value="1"/>
</dbReference>
<organism evidence="9 10">
    <name type="scientific">Stomoxys calcitrans</name>
    <name type="common">Stable fly</name>
    <name type="synonym">Conops calcitrans</name>
    <dbReference type="NCBI Taxonomy" id="35570"/>
    <lineage>
        <taxon>Eukaryota</taxon>
        <taxon>Metazoa</taxon>
        <taxon>Ecdysozoa</taxon>
        <taxon>Arthropoda</taxon>
        <taxon>Hexapoda</taxon>
        <taxon>Insecta</taxon>
        <taxon>Pterygota</taxon>
        <taxon>Neoptera</taxon>
        <taxon>Endopterygota</taxon>
        <taxon>Diptera</taxon>
        <taxon>Brachycera</taxon>
        <taxon>Muscomorpha</taxon>
        <taxon>Muscoidea</taxon>
        <taxon>Muscidae</taxon>
        <taxon>Stomoxys</taxon>
    </lineage>
</organism>
<dbReference type="GO" id="GO:0043874">
    <property type="term" value="F:acireductone synthase activity"/>
    <property type="evidence" value="ECO:0007669"/>
    <property type="project" value="UniProtKB-EC"/>
</dbReference>
<dbReference type="NCBIfam" id="TIGR01691">
    <property type="entry name" value="enolase-ppase"/>
    <property type="match status" value="1"/>
</dbReference>
<dbReference type="InterPro" id="IPR023943">
    <property type="entry name" value="Enolase-ppase_E1"/>
</dbReference>
<dbReference type="InterPro" id="IPR023214">
    <property type="entry name" value="HAD_sf"/>
</dbReference>
<dbReference type="PANTHER" id="PTHR20371:SF1">
    <property type="entry name" value="ENOLASE-PHOSPHATASE E1"/>
    <property type="match status" value="1"/>
</dbReference>
<evidence type="ECO:0000256" key="7">
    <source>
        <dbReference type="ARBA" id="ARBA00023242"/>
    </source>
</evidence>
<dbReference type="SFLD" id="SFLDG01133">
    <property type="entry name" value="C1.5.4:_Enolase-phosphatase_Li"/>
    <property type="match status" value="1"/>
</dbReference>
<evidence type="ECO:0000256" key="3">
    <source>
        <dbReference type="ARBA" id="ARBA00022723"/>
    </source>
</evidence>
<evidence type="ECO:0000256" key="8">
    <source>
        <dbReference type="HAMAP-Rule" id="MF_03117"/>
    </source>
</evidence>
<feature type="binding site" evidence="8">
    <location>
        <begin position="144"/>
        <end position="145"/>
    </location>
    <ligand>
        <name>substrate</name>
    </ligand>
</feature>
<dbReference type="Gene3D" id="3.40.50.1000">
    <property type="entry name" value="HAD superfamily/HAD-like"/>
    <property type="match status" value="1"/>
</dbReference>
<comment type="subcellular location">
    <subcellularLocation>
        <location evidence="8">Cytoplasm</location>
    </subcellularLocation>
    <subcellularLocation>
        <location evidence="8">Nucleus</location>
    </subcellularLocation>
</comment>
<dbReference type="SFLD" id="SFLDG01129">
    <property type="entry name" value="C1.5:_HAD__Beta-PGM__Phosphata"/>
    <property type="match status" value="1"/>
</dbReference>
<keyword evidence="5 8" id="KW-0460">Magnesium</keyword>
<protein>
    <recommendedName>
        <fullName evidence="8">Enolase-phosphatase E1</fullName>
        <ecNumber evidence="8">3.1.3.77</ecNumber>
    </recommendedName>
    <alternativeName>
        <fullName evidence="8">2,3-diketo-5-methylthio-1-phosphopentane phosphatase</fullName>
    </alternativeName>
</protein>
<keyword evidence="1 8" id="KW-0963">Cytoplasm</keyword>
<evidence type="ECO:0000256" key="5">
    <source>
        <dbReference type="ARBA" id="ARBA00022842"/>
    </source>
</evidence>
<comment type="function">
    <text evidence="8">Bifunctional enzyme that catalyzes the enolization of 2,3-diketo-5-methylthiopentyl-1-phosphate (DK-MTP-1-P) into the intermediate 2-hydroxy-3-keto-5-methylthiopentenyl-1-phosphate (HK-MTPenyl-1-P), which is then dephosphorylated to form the acireductone 1,2-dihydroxy-3-keto-5-methylthiopentene (DHK-MTPene).</text>
</comment>
<keyword evidence="7 8" id="KW-0539">Nucleus</keyword>
<comment type="similarity">
    <text evidence="8">Belongs to the HAD-like hydrolase superfamily. MasA/MtnC family.</text>
</comment>
<dbReference type="PRINTS" id="PR00413">
    <property type="entry name" value="HADHALOGNASE"/>
</dbReference>
<keyword evidence="10" id="KW-1185">Reference proteome</keyword>
<dbReference type="FunFam" id="3.40.50.1000:FF:000079">
    <property type="entry name" value="Enolase-phosphatase E1"/>
    <property type="match status" value="1"/>
</dbReference>
<evidence type="ECO:0000256" key="2">
    <source>
        <dbReference type="ARBA" id="ARBA00022605"/>
    </source>
</evidence>
<dbReference type="Pfam" id="PF00702">
    <property type="entry name" value="Hydrolase"/>
    <property type="match status" value="1"/>
</dbReference>
<dbReference type="InterPro" id="IPR036412">
    <property type="entry name" value="HAD-like_sf"/>
</dbReference>
<dbReference type="CDD" id="cd01629">
    <property type="entry name" value="HAD_EP"/>
    <property type="match status" value="1"/>
</dbReference>
<dbReference type="HAMAP" id="MF_03117">
    <property type="entry name" value="Salvage_MtnC_euk"/>
    <property type="match status" value="1"/>
</dbReference>
<keyword evidence="3 8" id="KW-0479">Metal-binding</keyword>
<keyword evidence="4 8" id="KW-0378">Hydrolase</keyword>
<keyword evidence="2 8" id="KW-0028">Amino-acid biosynthesis</keyword>
<dbReference type="SFLD" id="SFLDS00003">
    <property type="entry name" value="Haloacid_Dehalogenase"/>
    <property type="match status" value="1"/>
</dbReference>